<reference evidence="3" key="1">
    <citation type="submission" date="2020-05" db="EMBL/GenBank/DDBJ databases">
        <authorList>
            <person name="Chiriac C."/>
            <person name="Salcher M."/>
            <person name="Ghai R."/>
            <person name="Kavagutti S V."/>
        </authorList>
    </citation>
    <scope>NUCLEOTIDE SEQUENCE</scope>
</reference>
<proteinExistence type="predicted"/>
<dbReference type="EMBL" id="CAFBQJ010000109">
    <property type="protein sequence ID" value="CAB5049416.1"/>
    <property type="molecule type" value="Genomic_DNA"/>
</dbReference>
<dbReference type="PANTHER" id="PTHR43777">
    <property type="entry name" value="MOLYBDENUM COFACTOR CYTIDYLYLTRANSFERASE"/>
    <property type="match status" value="1"/>
</dbReference>
<evidence type="ECO:0000313" key="8">
    <source>
        <dbReference type="EMBL" id="CAB5111118.1"/>
    </source>
</evidence>
<organism evidence="3">
    <name type="scientific">freshwater metagenome</name>
    <dbReference type="NCBI Taxonomy" id="449393"/>
    <lineage>
        <taxon>unclassified sequences</taxon>
        <taxon>metagenomes</taxon>
        <taxon>ecological metagenomes</taxon>
    </lineage>
</organism>
<protein>
    <submittedName>
        <fullName evidence="3">Unannotated protein</fullName>
    </submittedName>
</protein>
<dbReference type="Pfam" id="PF12804">
    <property type="entry name" value="NTP_transf_3"/>
    <property type="match status" value="1"/>
</dbReference>
<dbReference type="EMBL" id="CAEZZV010000010">
    <property type="protein sequence ID" value="CAB4768570.1"/>
    <property type="molecule type" value="Genomic_DNA"/>
</dbReference>
<evidence type="ECO:0000259" key="1">
    <source>
        <dbReference type="Pfam" id="PF12804"/>
    </source>
</evidence>
<evidence type="ECO:0000313" key="3">
    <source>
        <dbReference type="EMBL" id="CAB4589455.1"/>
    </source>
</evidence>
<dbReference type="GO" id="GO:0016779">
    <property type="term" value="F:nucleotidyltransferase activity"/>
    <property type="evidence" value="ECO:0007669"/>
    <property type="project" value="UniProtKB-ARBA"/>
</dbReference>
<dbReference type="AlphaFoldDB" id="A0A6J6FQX7"/>
<accession>A0A6J6FQX7</accession>
<evidence type="ECO:0000313" key="2">
    <source>
        <dbReference type="EMBL" id="CAB4532679.1"/>
    </source>
</evidence>
<name>A0A6J6FQX7_9ZZZZ</name>
<gene>
    <name evidence="2" type="ORF">UFOPK1421_00091</name>
    <name evidence="3" type="ORF">UFOPK1820_00067</name>
    <name evidence="4" type="ORF">UFOPK1960_00840</name>
    <name evidence="5" type="ORF">UFOPK2921_00132</name>
    <name evidence="6" type="ORF">UFOPK3889_00776</name>
    <name evidence="7" type="ORF">UFOPK4275_00703</name>
    <name evidence="8" type="ORF">UFOPK4422_00173</name>
</gene>
<dbReference type="EMBL" id="CAEZSL010000006">
    <property type="protein sequence ID" value="CAB4532679.1"/>
    <property type="molecule type" value="Genomic_DNA"/>
</dbReference>
<dbReference type="InterPro" id="IPR029044">
    <property type="entry name" value="Nucleotide-diphossugar_trans"/>
</dbReference>
<sequence length="201" mass="21399">MNVNKLSDSPPDATLAVLLAAGAGSRFSGQSHKLLTEMPKSGGITVFEMALENLLQANFRQIIVVTGAASIPDAFVRHQQILVVNNIRWADGQASSVKAGIQEAMRLDAEAVVVGLADQPFVTPQAWRLVASSPSPIAVATYGNKRGNPVRLHKSVWSLLPVSGDSGARDLIRLHPELVSQVDCPGSAADIDTQEDLAQWT</sequence>
<dbReference type="SUPFAM" id="SSF53448">
    <property type="entry name" value="Nucleotide-diphospho-sugar transferases"/>
    <property type="match status" value="1"/>
</dbReference>
<dbReference type="EMBL" id="CAEZVL010000120">
    <property type="protein sequence ID" value="CAB4633601.1"/>
    <property type="molecule type" value="Genomic_DNA"/>
</dbReference>
<dbReference type="InterPro" id="IPR025877">
    <property type="entry name" value="MobA-like_NTP_Trfase"/>
</dbReference>
<evidence type="ECO:0000313" key="6">
    <source>
        <dbReference type="EMBL" id="CAB4973701.1"/>
    </source>
</evidence>
<dbReference type="EMBL" id="CAFBNZ010000144">
    <property type="protein sequence ID" value="CAB4973701.1"/>
    <property type="molecule type" value="Genomic_DNA"/>
</dbReference>
<dbReference type="PANTHER" id="PTHR43777:SF1">
    <property type="entry name" value="MOLYBDENUM COFACTOR CYTIDYLYLTRANSFERASE"/>
    <property type="match status" value="1"/>
</dbReference>
<dbReference type="Gene3D" id="3.90.550.10">
    <property type="entry name" value="Spore Coat Polysaccharide Biosynthesis Protein SpsA, Chain A"/>
    <property type="match status" value="1"/>
</dbReference>
<evidence type="ECO:0000313" key="4">
    <source>
        <dbReference type="EMBL" id="CAB4633601.1"/>
    </source>
</evidence>
<evidence type="ECO:0000313" key="5">
    <source>
        <dbReference type="EMBL" id="CAB4768570.1"/>
    </source>
</evidence>
<feature type="domain" description="MobA-like NTP transferase" evidence="1">
    <location>
        <begin position="16"/>
        <end position="175"/>
    </location>
</feature>
<evidence type="ECO:0000313" key="7">
    <source>
        <dbReference type="EMBL" id="CAB5049416.1"/>
    </source>
</evidence>
<dbReference type="EMBL" id="CAEZUK010000004">
    <property type="protein sequence ID" value="CAB4589455.1"/>
    <property type="molecule type" value="Genomic_DNA"/>
</dbReference>
<dbReference type="CDD" id="cd04182">
    <property type="entry name" value="GT_2_like_f"/>
    <property type="match status" value="1"/>
</dbReference>
<dbReference type="EMBL" id="CAFBRX010000009">
    <property type="protein sequence ID" value="CAB5111118.1"/>
    <property type="molecule type" value="Genomic_DNA"/>
</dbReference>